<keyword evidence="2" id="KW-1185">Reference proteome</keyword>
<gene>
    <name evidence="1" type="ORF">GCM10007103_16310</name>
</gene>
<organism evidence="1 2">
    <name type="scientific">Salinimicrobium marinum</name>
    <dbReference type="NCBI Taxonomy" id="680283"/>
    <lineage>
        <taxon>Bacteria</taxon>
        <taxon>Pseudomonadati</taxon>
        <taxon>Bacteroidota</taxon>
        <taxon>Flavobacteriia</taxon>
        <taxon>Flavobacteriales</taxon>
        <taxon>Flavobacteriaceae</taxon>
        <taxon>Salinimicrobium</taxon>
    </lineage>
</organism>
<dbReference type="AlphaFoldDB" id="A0A918VXU3"/>
<reference evidence="1" key="2">
    <citation type="submission" date="2020-09" db="EMBL/GenBank/DDBJ databases">
        <authorList>
            <person name="Sun Q."/>
            <person name="Kim S."/>
        </authorList>
    </citation>
    <scope>NUCLEOTIDE SEQUENCE</scope>
    <source>
        <strain evidence="1">KCTC 12719</strain>
    </source>
</reference>
<comment type="caution">
    <text evidence="1">The sequence shown here is derived from an EMBL/GenBank/DDBJ whole genome shotgun (WGS) entry which is preliminary data.</text>
</comment>
<name>A0A918VXU3_9FLAO</name>
<evidence type="ECO:0000313" key="2">
    <source>
        <dbReference type="Proteomes" id="UP000610456"/>
    </source>
</evidence>
<proteinExistence type="predicted"/>
<dbReference type="Gene3D" id="2.60.450.10">
    <property type="entry name" value="Lipopolysaccharide (LPS) transport protein A like domain"/>
    <property type="match status" value="1"/>
</dbReference>
<evidence type="ECO:0000313" key="1">
    <source>
        <dbReference type="EMBL" id="GHA35465.1"/>
    </source>
</evidence>
<protein>
    <submittedName>
        <fullName evidence="1">Uncharacterized protein</fullName>
    </submittedName>
</protein>
<sequence length="115" mass="13046">MYAQEFHMTQKFPTKELPNFPELHANQLDISFSGDSSTFDSKSQILELKGNVQFSTSIVEIAQADKIVYNRITKEFTISGFKEIRINGQIQLAEDFGRGTLKFELGDCVAYLVTE</sequence>
<accession>A0A918VXU3</accession>
<dbReference type="EMBL" id="BMXB01000004">
    <property type="protein sequence ID" value="GHA35465.1"/>
    <property type="molecule type" value="Genomic_DNA"/>
</dbReference>
<reference evidence="1" key="1">
    <citation type="journal article" date="2014" name="Int. J. Syst. Evol. Microbiol.">
        <title>Complete genome sequence of Corynebacterium casei LMG S-19264T (=DSM 44701T), isolated from a smear-ripened cheese.</title>
        <authorList>
            <consortium name="US DOE Joint Genome Institute (JGI-PGF)"/>
            <person name="Walter F."/>
            <person name="Albersmeier A."/>
            <person name="Kalinowski J."/>
            <person name="Ruckert C."/>
        </authorList>
    </citation>
    <scope>NUCLEOTIDE SEQUENCE</scope>
    <source>
        <strain evidence="1">KCTC 12719</strain>
    </source>
</reference>
<dbReference type="Proteomes" id="UP000610456">
    <property type="component" value="Unassembled WGS sequence"/>
</dbReference>